<name>A0A5C1Q9K5_9SPIO</name>
<dbReference type="GO" id="GO:0012505">
    <property type="term" value="C:endomembrane system"/>
    <property type="evidence" value="ECO:0007669"/>
    <property type="project" value="UniProtKB-SubCell"/>
</dbReference>
<protein>
    <submittedName>
        <fullName evidence="6">DUF1232 domain-containing protein</fullName>
    </submittedName>
</protein>
<accession>A0A5C1Q9K5</accession>
<proteinExistence type="predicted"/>
<keyword evidence="7" id="KW-1185">Reference proteome</keyword>
<evidence type="ECO:0000256" key="2">
    <source>
        <dbReference type="ARBA" id="ARBA00022692"/>
    </source>
</evidence>
<organism evidence="6 7">
    <name type="scientific">Thiospirochaeta perfilievii</name>
    <dbReference type="NCBI Taxonomy" id="252967"/>
    <lineage>
        <taxon>Bacteria</taxon>
        <taxon>Pseudomonadati</taxon>
        <taxon>Spirochaetota</taxon>
        <taxon>Spirochaetia</taxon>
        <taxon>Spirochaetales</taxon>
        <taxon>Spirochaetaceae</taxon>
        <taxon>Thiospirochaeta</taxon>
    </lineage>
</organism>
<dbReference type="InterPro" id="IPR010652">
    <property type="entry name" value="DUF1232"/>
</dbReference>
<sequence length="139" mass="16176">MENEFDKEKQQDAVNDFKERMNEFKEEDVKSTAQDGELKFKRLWESIPKPLLDLWDDIKELISLLKDFASKRYTDIPLKSIIAIGAAVAYFVSPFDIIPDAIPIIGYLDDALVLKFAMDLIVDDLIQYKAWKAEKREED</sequence>
<evidence type="ECO:0000256" key="4">
    <source>
        <dbReference type="ARBA" id="ARBA00023136"/>
    </source>
</evidence>
<dbReference type="EMBL" id="CP035807">
    <property type="protein sequence ID" value="QEN03324.1"/>
    <property type="molecule type" value="Genomic_DNA"/>
</dbReference>
<keyword evidence="2" id="KW-0812">Transmembrane</keyword>
<keyword evidence="3" id="KW-1133">Transmembrane helix</keyword>
<dbReference type="AlphaFoldDB" id="A0A5C1Q9K5"/>
<reference evidence="6 7" key="2">
    <citation type="submission" date="2019-09" db="EMBL/GenBank/DDBJ databases">
        <title>Complete Genome Sequence and Methylome Analysis of free living Spirochaetas.</title>
        <authorList>
            <person name="Leshcheva N."/>
            <person name="Mikheeva N."/>
        </authorList>
    </citation>
    <scope>NUCLEOTIDE SEQUENCE [LARGE SCALE GENOMIC DNA]</scope>
    <source>
        <strain evidence="6 7">P</strain>
    </source>
</reference>
<dbReference type="RefSeq" id="WP_149566584.1">
    <property type="nucleotide sequence ID" value="NZ_CP035807.1"/>
</dbReference>
<keyword evidence="4" id="KW-0472">Membrane</keyword>
<dbReference type="Pfam" id="PF06803">
    <property type="entry name" value="DUF1232"/>
    <property type="match status" value="1"/>
</dbReference>
<feature type="domain" description="DUF1232" evidence="5">
    <location>
        <begin position="81"/>
        <end position="114"/>
    </location>
</feature>
<dbReference type="Proteomes" id="UP000323824">
    <property type="component" value="Chromosome"/>
</dbReference>
<evidence type="ECO:0000259" key="5">
    <source>
        <dbReference type="Pfam" id="PF06803"/>
    </source>
</evidence>
<comment type="subcellular location">
    <subcellularLocation>
        <location evidence="1">Endomembrane system</location>
        <topology evidence="1">Multi-pass membrane protein</topology>
    </subcellularLocation>
</comment>
<evidence type="ECO:0000256" key="1">
    <source>
        <dbReference type="ARBA" id="ARBA00004127"/>
    </source>
</evidence>
<evidence type="ECO:0000313" key="6">
    <source>
        <dbReference type="EMBL" id="QEN03324.1"/>
    </source>
</evidence>
<dbReference type="OrthoDB" id="9800202at2"/>
<evidence type="ECO:0000313" key="7">
    <source>
        <dbReference type="Proteomes" id="UP000323824"/>
    </source>
</evidence>
<evidence type="ECO:0000256" key="3">
    <source>
        <dbReference type="ARBA" id="ARBA00022989"/>
    </source>
</evidence>
<gene>
    <name evidence="6" type="ORF">EW093_00920</name>
</gene>
<dbReference type="KEGG" id="sper:EW093_00920"/>
<reference evidence="6 7" key="1">
    <citation type="submission" date="2019-02" db="EMBL/GenBank/DDBJ databases">
        <authorList>
            <person name="Fomenkov A."/>
            <person name="Dubinina G."/>
            <person name="Grabovich M."/>
            <person name="Vincze T."/>
            <person name="Roberts R.J."/>
        </authorList>
    </citation>
    <scope>NUCLEOTIDE SEQUENCE [LARGE SCALE GENOMIC DNA]</scope>
    <source>
        <strain evidence="6 7">P</strain>
    </source>
</reference>